<dbReference type="PATRIC" id="fig|396268.3.peg.248"/>
<organism evidence="2 3">
    <name type="scientific">Limosilactobacillus secaliphilus</name>
    <dbReference type="NCBI Taxonomy" id="396268"/>
    <lineage>
        <taxon>Bacteria</taxon>
        <taxon>Bacillati</taxon>
        <taxon>Bacillota</taxon>
        <taxon>Bacilli</taxon>
        <taxon>Lactobacillales</taxon>
        <taxon>Lactobacillaceae</taxon>
        <taxon>Limosilactobacillus</taxon>
    </lineage>
</organism>
<protein>
    <submittedName>
        <fullName evidence="2">Uncharacterized protein</fullName>
    </submittedName>
</protein>
<evidence type="ECO:0000313" key="2">
    <source>
        <dbReference type="EMBL" id="KRN59208.1"/>
    </source>
</evidence>
<dbReference type="AlphaFoldDB" id="A0A0R2I2D6"/>
<dbReference type="OrthoDB" id="2301519at2"/>
<accession>A0A0R2I2D6</accession>
<proteinExistence type="predicted"/>
<feature type="compositionally biased region" description="Basic and acidic residues" evidence="1">
    <location>
        <begin position="62"/>
        <end position="72"/>
    </location>
</feature>
<evidence type="ECO:0000256" key="1">
    <source>
        <dbReference type="SAM" id="MobiDB-lite"/>
    </source>
</evidence>
<dbReference type="EMBL" id="JQBW01000006">
    <property type="protein sequence ID" value="KRN59208.1"/>
    <property type="molecule type" value="Genomic_DNA"/>
</dbReference>
<comment type="caution">
    <text evidence="2">The sequence shown here is derived from an EMBL/GenBank/DDBJ whole genome shotgun (WGS) entry which is preliminary data.</text>
</comment>
<keyword evidence="3" id="KW-1185">Reference proteome</keyword>
<reference evidence="2 3" key="1">
    <citation type="journal article" date="2015" name="Genome Announc.">
        <title>Expanding the biotechnology potential of lactobacilli through comparative genomics of 213 strains and associated genera.</title>
        <authorList>
            <person name="Sun Z."/>
            <person name="Harris H.M."/>
            <person name="McCann A."/>
            <person name="Guo C."/>
            <person name="Argimon S."/>
            <person name="Zhang W."/>
            <person name="Yang X."/>
            <person name="Jeffery I.B."/>
            <person name="Cooney J.C."/>
            <person name="Kagawa T.F."/>
            <person name="Liu W."/>
            <person name="Song Y."/>
            <person name="Salvetti E."/>
            <person name="Wrobel A."/>
            <person name="Rasinkangas P."/>
            <person name="Parkhill J."/>
            <person name="Rea M.C."/>
            <person name="O'Sullivan O."/>
            <person name="Ritari J."/>
            <person name="Douillard F.P."/>
            <person name="Paul Ross R."/>
            <person name="Yang R."/>
            <person name="Briner A.E."/>
            <person name="Felis G.E."/>
            <person name="de Vos W.M."/>
            <person name="Barrangou R."/>
            <person name="Klaenhammer T.R."/>
            <person name="Caufield P.W."/>
            <person name="Cui Y."/>
            <person name="Zhang H."/>
            <person name="O'Toole P.W."/>
        </authorList>
    </citation>
    <scope>NUCLEOTIDE SEQUENCE [LARGE SCALE GENOMIC DNA]</scope>
    <source>
        <strain evidence="2 3">DSM 17896</strain>
    </source>
</reference>
<gene>
    <name evidence="2" type="ORF">IV45_GL000247</name>
</gene>
<dbReference type="STRING" id="396268.IV45_GL000247"/>
<name>A0A0R2I2D6_9LACO</name>
<sequence>MISNEQRAHDMAVALMAKHNDGLDPVKAYQDYINILLPILKEIDKDFPTGIAEHPVARPKTPRNDEPRPEQK</sequence>
<feature type="region of interest" description="Disordered" evidence="1">
    <location>
        <begin position="50"/>
        <end position="72"/>
    </location>
</feature>
<evidence type="ECO:0000313" key="3">
    <source>
        <dbReference type="Proteomes" id="UP000050934"/>
    </source>
</evidence>
<dbReference type="RefSeq" id="WP_057740681.1">
    <property type="nucleotide sequence ID" value="NZ_JQBW01000006.1"/>
</dbReference>
<dbReference type="Proteomes" id="UP000050934">
    <property type="component" value="Unassembled WGS sequence"/>
</dbReference>